<evidence type="ECO:0000313" key="3">
    <source>
        <dbReference type="EMBL" id="QDL36651.1"/>
    </source>
</evidence>
<dbReference type="InterPro" id="IPR051043">
    <property type="entry name" value="Sulfatase_Mod_Factor_Kinase"/>
</dbReference>
<dbReference type="Proteomes" id="UP000316798">
    <property type="component" value="Chromosome"/>
</dbReference>
<keyword evidence="4" id="KW-1185">Reference proteome</keyword>
<feature type="domain" description="Sulfatase-modifying factor enzyme-like" evidence="2">
    <location>
        <begin position="52"/>
        <end position="345"/>
    </location>
</feature>
<proteinExistence type="predicted"/>
<name>A0A515D8A6_9BURK</name>
<dbReference type="GO" id="GO:0120147">
    <property type="term" value="F:formylglycine-generating oxidase activity"/>
    <property type="evidence" value="ECO:0007669"/>
    <property type="project" value="TreeGrafter"/>
</dbReference>
<feature type="chain" id="PRO_5021864185" evidence="1">
    <location>
        <begin position="30"/>
        <end position="358"/>
    </location>
</feature>
<keyword evidence="1" id="KW-0732">Signal</keyword>
<dbReference type="InterPro" id="IPR005532">
    <property type="entry name" value="SUMF_dom"/>
</dbReference>
<dbReference type="AlphaFoldDB" id="A0A515D8A6"/>
<organism evidence="3 4">
    <name type="scientific">Rhodoferax sediminis</name>
    <dbReference type="NCBI Taxonomy" id="2509614"/>
    <lineage>
        <taxon>Bacteria</taxon>
        <taxon>Pseudomonadati</taxon>
        <taxon>Pseudomonadota</taxon>
        <taxon>Betaproteobacteria</taxon>
        <taxon>Burkholderiales</taxon>
        <taxon>Comamonadaceae</taxon>
        <taxon>Rhodoferax</taxon>
    </lineage>
</organism>
<gene>
    <name evidence="3" type="ORF">EUB48_04590</name>
</gene>
<dbReference type="SUPFAM" id="SSF56436">
    <property type="entry name" value="C-type lectin-like"/>
    <property type="match status" value="1"/>
</dbReference>
<reference evidence="3 4" key="1">
    <citation type="submission" date="2019-01" db="EMBL/GenBank/DDBJ databases">
        <title>Genomic insights into a novel species Rhodoferax sp.</title>
        <authorList>
            <person name="Jin L."/>
        </authorList>
    </citation>
    <scope>NUCLEOTIDE SEQUENCE [LARGE SCALE GENOMIC DNA]</scope>
    <source>
        <strain evidence="3 4">CHu59-6-5</strain>
    </source>
</reference>
<dbReference type="InterPro" id="IPR042095">
    <property type="entry name" value="SUMF_sf"/>
</dbReference>
<evidence type="ECO:0000256" key="1">
    <source>
        <dbReference type="SAM" id="SignalP"/>
    </source>
</evidence>
<dbReference type="PANTHER" id="PTHR23150:SF19">
    <property type="entry name" value="FORMYLGLYCINE-GENERATING ENZYME"/>
    <property type="match status" value="1"/>
</dbReference>
<dbReference type="Pfam" id="PF03781">
    <property type="entry name" value="FGE-sulfatase"/>
    <property type="match status" value="1"/>
</dbReference>
<evidence type="ECO:0000313" key="4">
    <source>
        <dbReference type="Proteomes" id="UP000316798"/>
    </source>
</evidence>
<dbReference type="OrthoDB" id="9768004at2"/>
<dbReference type="PANTHER" id="PTHR23150">
    <property type="entry name" value="SULFATASE MODIFYING FACTOR 1, 2"/>
    <property type="match status" value="1"/>
</dbReference>
<dbReference type="EMBL" id="CP035503">
    <property type="protein sequence ID" value="QDL36651.1"/>
    <property type="molecule type" value="Genomic_DNA"/>
</dbReference>
<dbReference type="KEGG" id="rhf:EUB48_04590"/>
<sequence>MATTTDTRRAAVARLLLILAWFAGPGAWAQAPSPPTPGQASPEVIENTLGMKLVRVPAGEFTMGSDEAPDALASSYPAYEHQRFVDLYDEAPRHRVRITRPFYLGQDEVTVGQFARFLALSGYTPESVADGTGGYGYNAAYDPSKTERGDAFEGRNPIYSWRNPGFPQGDDHPVLNVTWNDAVALAKWLSNKEGAVYRLPTEAEWEYACRAGTPARYPNGDDPQALTHIANTFDADAATYWPRWQAFALKGHDGFAFTAPVGSFPANAFGLHDMLGNAWEWVSDWYGDTYYKTSPVDDPQGPASGSVRVRRGGSWHTWALYARCSFRNWNAASTRYTLLGMRLLREDKASGSVQARDK</sequence>
<dbReference type="InterPro" id="IPR016187">
    <property type="entry name" value="CTDL_fold"/>
</dbReference>
<dbReference type="Gene3D" id="3.90.1580.10">
    <property type="entry name" value="paralog of FGE (formylglycine-generating enzyme)"/>
    <property type="match status" value="1"/>
</dbReference>
<feature type="signal peptide" evidence="1">
    <location>
        <begin position="1"/>
        <end position="29"/>
    </location>
</feature>
<evidence type="ECO:0000259" key="2">
    <source>
        <dbReference type="Pfam" id="PF03781"/>
    </source>
</evidence>
<dbReference type="RefSeq" id="WP_142817817.1">
    <property type="nucleotide sequence ID" value="NZ_CP035503.1"/>
</dbReference>
<protein>
    <submittedName>
        <fullName evidence="3">Formylglycine-generating enzyme family protein</fullName>
    </submittedName>
</protein>
<accession>A0A515D8A6</accession>